<sequence>MSGGPAAREQVLVDVATLAADLQLGGLEDPAGGAPVLLDVRWELGRSDGREQYEAGHLPGAVFVDLETGLAAPPSPAEGRHPLPSATAFQEAARSWGIGTGSRVVVYDAVGGTSAARAWWLLRWFGHRQVQILDGGLAAWVRAGHPLEAGSVERERGDVVVRPGGMPVLDVDEAAELARNGVLLDARAAERYRGEVEPVDPRAGHVPGAVSAPTAGNLADDGTFRPAAELTERFATLGATADRSVGVYCGSGVTAAHEVAALASVGVTAALYPGSWSQWSNDPARPVATA</sequence>
<dbReference type="Gene3D" id="3.40.250.10">
    <property type="entry name" value="Rhodanese-like domain"/>
    <property type="match status" value="2"/>
</dbReference>
<dbReference type="SUPFAM" id="SSF52821">
    <property type="entry name" value="Rhodanese/Cell cycle control phosphatase"/>
    <property type="match status" value="2"/>
</dbReference>
<evidence type="ECO:0000313" key="5">
    <source>
        <dbReference type="EMBL" id="PRZ07015.1"/>
    </source>
</evidence>
<protein>
    <submittedName>
        <fullName evidence="5">Thiosulfate/3-mercaptopyruvate sulfurtransferase</fullName>
    </submittedName>
</protein>
<feature type="domain" description="Rhodanese" evidence="4">
    <location>
        <begin position="31"/>
        <end position="149"/>
    </location>
</feature>
<dbReference type="SMART" id="SM00450">
    <property type="entry name" value="RHOD"/>
    <property type="match status" value="2"/>
</dbReference>
<dbReference type="Pfam" id="PF00581">
    <property type="entry name" value="Rhodanese"/>
    <property type="match status" value="2"/>
</dbReference>
<dbReference type="PROSITE" id="PS00380">
    <property type="entry name" value="RHODANESE_1"/>
    <property type="match status" value="1"/>
</dbReference>
<accession>A0ABX5EEN6</accession>
<dbReference type="InterPro" id="IPR001763">
    <property type="entry name" value="Rhodanese-like_dom"/>
</dbReference>
<dbReference type="EMBL" id="PVTX01000005">
    <property type="protein sequence ID" value="PRZ07015.1"/>
    <property type="molecule type" value="Genomic_DNA"/>
</dbReference>
<organism evidence="5 6">
    <name type="scientific">Isoptericola halotolerans</name>
    <dbReference type="NCBI Taxonomy" id="300560"/>
    <lineage>
        <taxon>Bacteria</taxon>
        <taxon>Bacillati</taxon>
        <taxon>Actinomycetota</taxon>
        <taxon>Actinomycetes</taxon>
        <taxon>Micrococcales</taxon>
        <taxon>Promicromonosporaceae</taxon>
        <taxon>Isoptericola</taxon>
    </lineage>
</organism>
<dbReference type="Proteomes" id="UP000239895">
    <property type="component" value="Unassembled WGS sequence"/>
</dbReference>
<name>A0ABX5EEN6_9MICO</name>
<comment type="caution">
    <text evidence="5">The sequence shown here is derived from an EMBL/GenBank/DDBJ whole genome shotgun (WGS) entry which is preliminary data.</text>
</comment>
<dbReference type="InterPro" id="IPR036873">
    <property type="entry name" value="Rhodanese-like_dom_sf"/>
</dbReference>
<evidence type="ECO:0000313" key="6">
    <source>
        <dbReference type="Proteomes" id="UP000239895"/>
    </source>
</evidence>
<dbReference type="PANTHER" id="PTHR11364:SF27">
    <property type="entry name" value="SULFURTRANSFERASE"/>
    <property type="match status" value="1"/>
</dbReference>
<evidence type="ECO:0000259" key="4">
    <source>
        <dbReference type="PROSITE" id="PS50206"/>
    </source>
</evidence>
<dbReference type="CDD" id="cd01448">
    <property type="entry name" value="TST_Repeat_1"/>
    <property type="match status" value="1"/>
</dbReference>
<dbReference type="InterPro" id="IPR045078">
    <property type="entry name" value="TST/MPST-like"/>
</dbReference>
<reference evidence="5 6" key="1">
    <citation type="submission" date="2018-03" db="EMBL/GenBank/DDBJ databases">
        <title>Comparative analysis of microorganisms from saline springs in Andes Mountain Range, Colombia.</title>
        <authorList>
            <person name="Rubin E."/>
        </authorList>
    </citation>
    <scope>NUCLEOTIDE SEQUENCE [LARGE SCALE GENOMIC DNA]</scope>
    <source>
        <strain evidence="5 6">CG 23</strain>
    </source>
</reference>
<dbReference type="PANTHER" id="PTHR11364">
    <property type="entry name" value="THIOSULFATE SULFERTANSFERASE"/>
    <property type="match status" value="1"/>
</dbReference>
<keyword evidence="1" id="KW-0808">Transferase</keyword>
<evidence type="ECO:0000256" key="3">
    <source>
        <dbReference type="SAM" id="MobiDB-lite"/>
    </source>
</evidence>
<proteinExistence type="predicted"/>
<keyword evidence="2" id="KW-0677">Repeat</keyword>
<dbReference type="CDD" id="cd01449">
    <property type="entry name" value="TST_Repeat_2"/>
    <property type="match status" value="1"/>
</dbReference>
<dbReference type="InterPro" id="IPR001307">
    <property type="entry name" value="Thiosulphate_STrfase_CS"/>
</dbReference>
<gene>
    <name evidence="5" type="ORF">BCL65_105156</name>
</gene>
<feature type="region of interest" description="Disordered" evidence="3">
    <location>
        <begin position="198"/>
        <end position="222"/>
    </location>
</feature>
<dbReference type="PROSITE" id="PS50206">
    <property type="entry name" value="RHODANESE_3"/>
    <property type="match status" value="2"/>
</dbReference>
<feature type="domain" description="Rhodanese" evidence="4">
    <location>
        <begin position="177"/>
        <end position="288"/>
    </location>
</feature>
<keyword evidence="6" id="KW-1185">Reference proteome</keyword>
<dbReference type="RefSeq" id="WP_106267229.1">
    <property type="nucleotide sequence ID" value="NZ_PVTX01000005.1"/>
</dbReference>
<evidence type="ECO:0000256" key="2">
    <source>
        <dbReference type="ARBA" id="ARBA00022737"/>
    </source>
</evidence>
<evidence type="ECO:0000256" key="1">
    <source>
        <dbReference type="ARBA" id="ARBA00022679"/>
    </source>
</evidence>